<dbReference type="PROSITE" id="PS50240">
    <property type="entry name" value="TRYPSIN_DOM"/>
    <property type="match status" value="1"/>
</dbReference>
<feature type="domain" description="Peptidase S1" evidence="11">
    <location>
        <begin position="202"/>
        <end position="450"/>
    </location>
</feature>
<keyword evidence="14" id="KW-1185">Reference proteome</keyword>
<reference evidence="13" key="4">
    <citation type="submission" date="2015-06" db="UniProtKB">
        <authorList>
            <consortium name="EnsemblMetazoa"/>
        </authorList>
    </citation>
    <scope>IDENTIFICATION</scope>
</reference>
<dbReference type="eggNOG" id="KOG3627">
    <property type="taxonomic scope" value="Eukaryota"/>
</dbReference>
<protein>
    <submittedName>
        <fullName evidence="12">CLIP-domain serine protease subfamily D</fullName>
    </submittedName>
</protein>
<dbReference type="InterPro" id="IPR001314">
    <property type="entry name" value="Peptidase_S1A"/>
</dbReference>
<dbReference type="SUPFAM" id="SSF50494">
    <property type="entry name" value="Trypsin-like serine proteases"/>
    <property type="match status" value="1"/>
</dbReference>
<reference evidence="12" key="2">
    <citation type="submission" date="2010-05" db="EMBL/GenBank/DDBJ databases">
        <authorList>
            <person name="Almeida L.G."/>
            <person name="Nicolas M.F."/>
            <person name="Souza R.C."/>
            <person name="Vasconcelos A.T.R."/>
        </authorList>
    </citation>
    <scope>NUCLEOTIDE SEQUENCE</scope>
</reference>
<dbReference type="FunCoup" id="W5JBK6">
    <property type="interactions" value="2"/>
</dbReference>
<dbReference type="Gene3D" id="2.40.10.10">
    <property type="entry name" value="Trypsin-like serine proteases"/>
    <property type="match status" value="2"/>
</dbReference>
<dbReference type="EnsemblMetazoa" id="ADAC006478-RA">
    <property type="protein sequence ID" value="ADAC006478-PA"/>
    <property type="gene ID" value="ADAC006478"/>
</dbReference>
<feature type="compositionally biased region" description="Polar residues" evidence="9">
    <location>
        <begin position="98"/>
        <end position="115"/>
    </location>
</feature>
<name>W5JBK6_ANODA</name>
<dbReference type="Pfam" id="PF00089">
    <property type="entry name" value="Trypsin"/>
    <property type="match status" value="1"/>
</dbReference>
<evidence type="ECO:0000256" key="6">
    <source>
        <dbReference type="ARBA" id="ARBA00023157"/>
    </source>
</evidence>
<dbReference type="Proteomes" id="UP000000673">
    <property type="component" value="Unassembled WGS sequence"/>
</dbReference>
<feature type="signal peptide" evidence="10">
    <location>
        <begin position="1"/>
        <end position="22"/>
    </location>
</feature>
<evidence type="ECO:0000256" key="4">
    <source>
        <dbReference type="ARBA" id="ARBA00022825"/>
    </source>
</evidence>
<feature type="region of interest" description="Disordered" evidence="9">
    <location>
        <begin position="86"/>
        <end position="115"/>
    </location>
</feature>
<proteinExistence type="inferred from homology"/>
<feature type="chain" id="PRO_5010155211" evidence="10">
    <location>
        <begin position="23"/>
        <end position="452"/>
    </location>
</feature>
<dbReference type="EMBL" id="ADMH02001605">
    <property type="protein sequence ID" value="ETN61852.1"/>
    <property type="molecule type" value="Genomic_DNA"/>
</dbReference>
<dbReference type="GO" id="GO:0004252">
    <property type="term" value="F:serine-type endopeptidase activity"/>
    <property type="evidence" value="ECO:0007669"/>
    <property type="project" value="InterPro"/>
</dbReference>
<comment type="subcellular location">
    <subcellularLocation>
        <location evidence="1">Membrane</location>
        <topology evidence="1">Single-pass type II membrane protein</topology>
    </subcellularLocation>
</comment>
<evidence type="ECO:0000256" key="5">
    <source>
        <dbReference type="ARBA" id="ARBA00022968"/>
    </source>
</evidence>
<evidence type="ECO:0000256" key="9">
    <source>
        <dbReference type="SAM" id="MobiDB-lite"/>
    </source>
</evidence>
<dbReference type="AlphaFoldDB" id="W5JBK6"/>
<evidence type="ECO:0000256" key="8">
    <source>
        <dbReference type="RuleBase" id="RU363034"/>
    </source>
</evidence>
<dbReference type="PROSITE" id="PS00134">
    <property type="entry name" value="TRYPSIN_HIS"/>
    <property type="match status" value="1"/>
</dbReference>
<evidence type="ECO:0000313" key="12">
    <source>
        <dbReference type="EMBL" id="ETN61852.1"/>
    </source>
</evidence>
<evidence type="ECO:0000256" key="7">
    <source>
        <dbReference type="ARBA" id="ARBA00024195"/>
    </source>
</evidence>
<evidence type="ECO:0000256" key="3">
    <source>
        <dbReference type="ARBA" id="ARBA00022801"/>
    </source>
</evidence>
<evidence type="ECO:0000313" key="13">
    <source>
        <dbReference type="EnsemblMetazoa" id="ADAC006478-PA"/>
    </source>
</evidence>
<dbReference type="FunFam" id="2.40.10.10:FF:000006">
    <property type="entry name" value="Serine proteinase stubble"/>
    <property type="match status" value="1"/>
</dbReference>
<keyword evidence="2 8" id="KW-0645">Protease</keyword>
<dbReference type="STRING" id="43151.W5JBK6"/>
<dbReference type="PANTHER" id="PTHR24252:SF7">
    <property type="entry name" value="HYALIN"/>
    <property type="match status" value="1"/>
</dbReference>
<organism evidence="12">
    <name type="scientific">Anopheles darlingi</name>
    <name type="common">Mosquito</name>
    <dbReference type="NCBI Taxonomy" id="43151"/>
    <lineage>
        <taxon>Eukaryota</taxon>
        <taxon>Metazoa</taxon>
        <taxon>Ecdysozoa</taxon>
        <taxon>Arthropoda</taxon>
        <taxon>Hexapoda</taxon>
        <taxon>Insecta</taxon>
        <taxon>Pterygota</taxon>
        <taxon>Neoptera</taxon>
        <taxon>Endopterygota</taxon>
        <taxon>Diptera</taxon>
        <taxon>Nematocera</taxon>
        <taxon>Culicoidea</taxon>
        <taxon>Culicidae</taxon>
        <taxon>Anophelinae</taxon>
        <taxon>Anopheles</taxon>
    </lineage>
</organism>
<keyword evidence="5" id="KW-0735">Signal-anchor</keyword>
<dbReference type="InterPro" id="IPR018114">
    <property type="entry name" value="TRYPSIN_HIS"/>
</dbReference>
<keyword evidence="6" id="KW-1015">Disulfide bond</keyword>
<dbReference type="GO" id="GO:0006508">
    <property type="term" value="P:proteolysis"/>
    <property type="evidence" value="ECO:0007669"/>
    <property type="project" value="UniProtKB-KW"/>
</dbReference>
<dbReference type="OMA" id="QRGCQNF"/>
<gene>
    <name evidence="12" type="ORF">AND_006478</name>
</gene>
<keyword evidence="5" id="KW-0812">Transmembrane</keyword>
<dbReference type="InterPro" id="IPR009003">
    <property type="entry name" value="Peptidase_S1_PA"/>
</dbReference>
<comment type="similarity">
    <text evidence="7">Belongs to the peptidase S1 family. CLIP subfamily.</text>
</comment>
<evidence type="ECO:0000313" key="14">
    <source>
        <dbReference type="Proteomes" id="UP000000673"/>
    </source>
</evidence>
<dbReference type="CDD" id="cd00190">
    <property type="entry name" value="Tryp_SPc"/>
    <property type="match status" value="1"/>
</dbReference>
<keyword evidence="4 8" id="KW-0720">Serine protease</keyword>
<dbReference type="GO" id="GO:0016020">
    <property type="term" value="C:membrane"/>
    <property type="evidence" value="ECO:0007669"/>
    <property type="project" value="UniProtKB-SubCell"/>
</dbReference>
<evidence type="ECO:0000259" key="11">
    <source>
        <dbReference type="PROSITE" id="PS50240"/>
    </source>
</evidence>
<dbReference type="SMART" id="SM00020">
    <property type="entry name" value="Tryp_SPc"/>
    <property type="match status" value="1"/>
</dbReference>
<evidence type="ECO:0000256" key="1">
    <source>
        <dbReference type="ARBA" id="ARBA00004606"/>
    </source>
</evidence>
<dbReference type="InterPro" id="IPR043504">
    <property type="entry name" value="Peptidase_S1_PA_chymotrypsin"/>
</dbReference>
<dbReference type="PANTHER" id="PTHR24252">
    <property type="entry name" value="ACROSIN-RELATED"/>
    <property type="match status" value="1"/>
</dbReference>
<dbReference type="HOGENOM" id="CLU_006842_0_3_1"/>
<reference evidence="12 14" key="1">
    <citation type="journal article" date="2010" name="BMC Genomics">
        <title>Combination of measures distinguishes pre-miRNAs from other stem-loops in the genome of the newly sequenced Anopheles darlingi.</title>
        <authorList>
            <person name="Mendes N.D."/>
            <person name="Freitas A.T."/>
            <person name="Vasconcelos A.T."/>
            <person name="Sagot M.F."/>
        </authorList>
    </citation>
    <scope>NUCLEOTIDE SEQUENCE</scope>
</reference>
<dbReference type="PROSITE" id="PS00135">
    <property type="entry name" value="TRYPSIN_SER"/>
    <property type="match status" value="1"/>
</dbReference>
<keyword evidence="10" id="KW-0732">Signal</keyword>
<evidence type="ECO:0000256" key="2">
    <source>
        <dbReference type="ARBA" id="ARBA00022670"/>
    </source>
</evidence>
<accession>W5JBK6</accession>
<dbReference type="VEuPathDB" id="VectorBase:ADAC006478"/>
<evidence type="ECO:0000256" key="10">
    <source>
        <dbReference type="SAM" id="SignalP"/>
    </source>
</evidence>
<dbReference type="InterPro" id="IPR001254">
    <property type="entry name" value="Trypsin_dom"/>
</dbReference>
<reference evidence="12" key="3">
    <citation type="journal article" date="2013" name="Nucleic Acids Res.">
        <title>The genome of Anopheles darlingi, the main neotropical malaria vector.</title>
        <authorList>
            <person name="Marinotti O."/>
            <person name="Cerqueira G.C."/>
            <person name="de Almeida L.G."/>
            <person name="Ferro M.I."/>
            <person name="Loreto E.L."/>
            <person name="Zaha A."/>
            <person name="Teixeira S.M."/>
            <person name="Wespiser A.R."/>
            <person name="Almeida E Silva A."/>
            <person name="Schlindwein A.D."/>
            <person name="Pacheco A.C."/>
            <person name="Silva A.L."/>
            <person name="Graveley B.R."/>
            <person name="Walenz B.P."/>
            <person name="Lima Bde A."/>
            <person name="Ribeiro C.A."/>
            <person name="Nunes-Silva C.G."/>
            <person name="de Carvalho C.R."/>
            <person name="Soares C.M."/>
            <person name="de Menezes C.B."/>
            <person name="Matiolli C."/>
            <person name="Caffrey D."/>
            <person name="Araujo D.A."/>
            <person name="de Oliveira D.M."/>
            <person name="Golenbock D."/>
            <person name="Grisard E.C."/>
            <person name="Fantinatti-Garboggini F."/>
            <person name="de Carvalho F.M."/>
            <person name="Barcellos F.G."/>
            <person name="Prosdocimi F."/>
            <person name="May G."/>
            <person name="Azevedo Junior G.M."/>
            <person name="Guimaraes G.M."/>
            <person name="Goldman G.H."/>
            <person name="Padilha I.Q."/>
            <person name="Batista Jda S."/>
            <person name="Ferro J.A."/>
            <person name="Ribeiro J.M."/>
            <person name="Fietto J.L."/>
            <person name="Dabbas K.M."/>
            <person name="Cerdeira L."/>
            <person name="Agnez-Lima L.F."/>
            <person name="Brocchi M."/>
            <person name="de Carvalho M.O."/>
            <person name="Teixeira Mde M."/>
            <person name="Diniz Maia Mde M."/>
            <person name="Goldman M.H."/>
            <person name="Cruz Schneider M.P."/>
            <person name="Felipe M.S."/>
            <person name="Hungria M."/>
            <person name="Nicolas M.F."/>
            <person name="Pereira M."/>
            <person name="Montes M.A."/>
            <person name="Cantao M.E."/>
            <person name="Vincentz M."/>
            <person name="Rafael M.S."/>
            <person name="Silverman N."/>
            <person name="Stoco P.H."/>
            <person name="Souza R.C."/>
            <person name="Vicentini R."/>
            <person name="Gazzinelli R.T."/>
            <person name="Neves Rde O."/>
            <person name="Silva R."/>
            <person name="Astolfi-Filho S."/>
            <person name="Maciel T.E."/>
            <person name="Urmenyi T.P."/>
            <person name="Tadei W.P."/>
            <person name="Camargo E.P."/>
            <person name="de Vasconcelos A.T."/>
        </authorList>
    </citation>
    <scope>NUCLEOTIDE SEQUENCE</scope>
</reference>
<dbReference type="InterPro" id="IPR033116">
    <property type="entry name" value="TRYPSIN_SER"/>
</dbReference>
<dbReference type="PRINTS" id="PR00722">
    <property type="entry name" value="CHYMOTRYPSIN"/>
</dbReference>
<dbReference type="VEuPathDB" id="VectorBase:ADAR2_009599"/>
<keyword evidence="3 8" id="KW-0378">Hydrolase</keyword>
<sequence length="452" mass="48955">MLCPGEIRLVLVILVLVSQVFCQDGQPCYNSNGASGVCRSITSCPTSFQLNINPFSLFGGSQRGCQNFLGIGSVCCSNGYQSTTPPVSADNPVIRPQVPTSTQAPQTSPRTTTPRVNVGLECTDAKGFVIPCTSGVSTTPKQTTRAATTTAPTTTGRVTTIRTTTPIILQTRLNNEPKFEKPAVLPTLETGCGLSDIEHNRVVGGVPAALHGWPWMALVGYENSLGEVEFRCGGSLITDRHVLSAAHCILSSLTTVRLGEHDLNNQTESAHVDVPVYKYLSHPSYDTFDGHSDLAILFLSETVQFNDAIKPICLPFMEPVRSKDFTDYNPFIAGWGRTAEMGFEATVLQELQIPILTNDECMQLYKKIGKLFTRKQFDNAVLCAGILEGGKDSCQGDSGGPLMLPYAINKKFYYFQIGIVSYGIGCARANLPGAYTRVATFVDWIIKQVSSP</sequence>